<dbReference type="PANTHER" id="PTHR43591">
    <property type="entry name" value="METHYLTRANSFERASE"/>
    <property type="match status" value="1"/>
</dbReference>
<dbReference type="CDD" id="cd02440">
    <property type="entry name" value="AdoMet_MTases"/>
    <property type="match status" value="1"/>
</dbReference>
<dbReference type="SUPFAM" id="SSF53335">
    <property type="entry name" value="S-adenosyl-L-methionine-dependent methyltransferases"/>
    <property type="match status" value="1"/>
</dbReference>
<dbReference type="GO" id="GO:0032259">
    <property type="term" value="P:methylation"/>
    <property type="evidence" value="ECO:0007669"/>
    <property type="project" value="UniProtKB-KW"/>
</dbReference>
<dbReference type="Proteomes" id="UP000269198">
    <property type="component" value="Unassembled WGS sequence"/>
</dbReference>
<proteinExistence type="predicted"/>
<dbReference type="Gene3D" id="3.40.50.150">
    <property type="entry name" value="Vaccinia Virus protein VP39"/>
    <property type="match status" value="1"/>
</dbReference>
<accession>A0A3N0EFF0</accession>
<dbReference type="PANTHER" id="PTHR43591:SF24">
    <property type="entry name" value="2-METHOXY-6-POLYPRENYL-1,4-BENZOQUINOL METHYLASE, MITOCHONDRIAL"/>
    <property type="match status" value="1"/>
</dbReference>
<dbReference type="Pfam" id="PF13649">
    <property type="entry name" value="Methyltransf_25"/>
    <property type="match status" value="1"/>
</dbReference>
<keyword evidence="2" id="KW-0489">Methyltransferase</keyword>
<dbReference type="OrthoDB" id="9797178at2"/>
<comment type="caution">
    <text evidence="2">The sequence shown here is derived from an EMBL/GenBank/DDBJ whole genome shotgun (WGS) entry which is preliminary data.</text>
</comment>
<feature type="domain" description="Methyltransferase" evidence="1">
    <location>
        <begin position="58"/>
        <end position="151"/>
    </location>
</feature>
<dbReference type="GO" id="GO:0008168">
    <property type="term" value="F:methyltransferase activity"/>
    <property type="evidence" value="ECO:0007669"/>
    <property type="project" value="UniProtKB-KW"/>
</dbReference>
<keyword evidence="2" id="KW-0808">Transferase</keyword>
<dbReference type="AlphaFoldDB" id="A0A3N0EFF0"/>
<organism evidence="2 3">
    <name type="scientific">Halostreptopolyspora alba</name>
    <dbReference type="NCBI Taxonomy" id="2487137"/>
    <lineage>
        <taxon>Bacteria</taxon>
        <taxon>Bacillati</taxon>
        <taxon>Actinomycetota</taxon>
        <taxon>Actinomycetes</taxon>
        <taxon>Streptosporangiales</taxon>
        <taxon>Nocardiopsidaceae</taxon>
        <taxon>Halostreptopolyspora</taxon>
    </lineage>
</organism>
<name>A0A3N0EFF0_9ACTN</name>
<evidence type="ECO:0000313" key="3">
    <source>
        <dbReference type="Proteomes" id="UP000269198"/>
    </source>
</evidence>
<reference evidence="2 3" key="1">
    <citation type="submission" date="2018-11" db="EMBL/GenBank/DDBJ databases">
        <title>The genome draft of YIM 96095.</title>
        <authorList>
            <person name="Tang S.-K."/>
            <person name="Chunyu W.-X."/>
            <person name="Feng Y.-Z."/>
        </authorList>
    </citation>
    <scope>NUCLEOTIDE SEQUENCE [LARGE SCALE GENOMIC DNA]</scope>
    <source>
        <strain evidence="2 3">YIM 96095</strain>
    </source>
</reference>
<dbReference type="InterPro" id="IPR041698">
    <property type="entry name" value="Methyltransf_25"/>
</dbReference>
<protein>
    <submittedName>
        <fullName evidence="2">Class I SAM-dependent methyltransferase</fullName>
    </submittedName>
</protein>
<evidence type="ECO:0000313" key="2">
    <source>
        <dbReference type="EMBL" id="RNL86554.1"/>
    </source>
</evidence>
<dbReference type="EMBL" id="RJMB01000003">
    <property type="protein sequence ID" value="RNL86554.1"/>
    <property type="molecule type" value="Genomic_DNA"/>
</dbReference>
<sequence length="261" mass="28894">MNHSSGNGREFEFDFDDPSLRAALELHHGLARQGPGSAATTRRLLSLAQPVPPRPRALDLGCGPGPSAVLLARETEAEVTAVDLYPVFLDELRSNAENAGVAHRIHPENRSMDDLPHPDGSFDLVWSEGAAYNIGFDAALRAWRHLLAPEGVLVVTELGWTTDTPHPEAREFWDAVYPLRSTAENIALATAAGYTVTATYLLPDEDWFAEYYTPLEQRITEVDPDDPYAVEAADYLRREIELRRAHGADYGYVGYVLRPRG</sequence>
<gene>
    <name evidence="2" type="ORF">EFW17_05000</name>
</gene>
<dbReference type="InterPro" id="IPR029063">
    <property type="entry name" value="SAM-dependent_MTases_sf"/>
</dbReference>
<evidence type="ECO:0000259" key="1">
    <source>
        <dbReference type="Pfam" id="PF13649"/>
    </source>
</evidence>
<keyword evidence="3" id="KW-1185">Reference proteome</keyword>
<dbReference type="RefSeq" id="WP_123200079.1">
    <property type="nucleotide sequence ID" value="NZ_RJMB01000003.1"/>
</dbReference>